<accession>A0A1M2VW63</accession>
<name>A0A1M2VW63_TRAPU</name>
<evidence type="ECO:0000313" key="1">
    <source>
        <dbReference type="EMBL" id="OJT11750.1"/>
    </source>
</evidence>
<gene>
    <name evidence="1" type="ORF">TRAPUB_11738</name>
</gene>
<organism evidence="1 2">
    <name type="scientific">Trametes pubescens</name>
    <name type="common">White-rot fungus</name>
    <dbReference type="NCBI Taxonomy" id="154538"/>
    <lineage>
        <taxon>Eukaryota</taxon>
        <taxon>Fungi</taxon>
        <taxon>Dikarya</taxon>
        <taxon>Basidiomycota</taxon>
        <taxon>Agaricomycotina</taxon>
        <taxon>Agaricomycetes</taxon>
        <taxon>Polyporales</taxon>
        <taxon>Polyporaceae</taxon>
        <taxon>Trametes</taxon>
    </lineage>
</organism>
<evidence type="ECO:0000313" key="2">
    <source>
        <dbReference type="Proteomes" id="UP000184267"/>
    </source>
</evidence>
<comment type="caution">
    <text evidence="1">The sequence shown here is derived from an EMBL/GenBank/DDBJ whole genome shotgun (WGS) entry which is preliminary data.</text>
</comment>
<dbReference type="AlphaFoldDB" id="A0A1M2VW63"/>
<proteinExistence type="predicted"/>
<protein>
    <submittedName>
        <fullName evidence="1">Uncharacterized protein</fullName>
    </submittedName>
</protein>
<sequence>MHDPDTHTQIHAATAQIVQWADVLGVPALDVFRLYMTLHVGEPDQSSTLSGGSSEIDVAAKCVDSGAAGVDLSPAAAAHEPWSAASPVYCGNFPVPYYDCEPLF</sequence>
<reference evidence="1 2" key="1">
    <citation type="submission" date="2016-10" db="EMBL/GenBank/DDBJ databases">
        <title>Genome sequence of the basidiomycete white-rot fungus Trametes pubescens.</title>
        <authorList>
            <person name="Makela M.R."/>
            <person name="Granchi Z."/>
            <person name="Peng M."/>
            <person name="De Vries R.P."/>
            <person name="Grigoriev I."/>
            <person name="Riley R."/>
            <person name="Hilden K."/>
        </authorList>
    </citation>
    <scope>NUCLEOTIDE SEQUENCE [LARGE SCALE GENOMIC DNA]</scope>
    <source>
        <strain evidence="1 2">FBCC735</strain>
    </source>
</reference>
<keyword evidence="2" id="KW-1185">Reference proteome</keyword>
<dbReference type="EMBL" id="MNAD01000584">
    <property type="protein sequence ID" value="OJT11750.1"/>
    <property type="molecule type" value="Genomic_DNA"/>
</dbReference>
<dbReference type="Proteomes" id="UP000184267">
    <property type="component" value="Unassembled WGS sequence"/>
</dbReference>